<dbReference type="EMBL" id="FWWU01000001">
    <property type="protein sequence ID" value="SMB77906.1"/>
    <property type="molecule type" value="Genomic_DNA"/>
</dbReference>
<dbReference type="Proteomes" id="UP000192582">
    <property type="component" value="Unassembled WGS sequence"/>
</dbReference>
<dbReference type="OrthoDB" id="9792626at2"/>
<dbReference type="RefSeq" id="WP_084045037.1">
    <property type="nucleotide sequence ID" value="NZ_FWWU01000001.1"/>
</dbReference>
<gene>
    <name evidence="2" type="ORF">SAMN00790413_03995</name>
</gene>
<dbReference type="Gene3D" id="3.10.180.10">
    <property type="entry name" value="2,3-Dihydroxybiphenyl 1,2-Dioxygenase, domain 1"/>
    <property type="match status" value="2"/>
</dbReference>
<dbReference type="Pfam" id="PF00903">
    <property type="entry name" value="Glyoxalase"/>
    <property type="match status" value="2"/>
</dbReference>
<evidence type="ECO:0000313" key="3">
    <source>
        <dbReference type="Proteomes" id="UP000192582"/>
    </source>
</evidence>
<feature type="domain" description="VOC" evidence="1">
    <location>
        <begin position="182"/>
        <end position="307"/>
    </location>
</feature>
<reference evidence="2 3" key="1">
    <citation type="submission" date="2017-04" db="EMBL/GenBank/DDBJ databases">
        <authorList>
            <person name="Afonso C.L."/>
            <person name="Miller P.J."/>
            <person name="Scott M.A."/>
            <person name="Spackman E."/>
            <person name="Goraichik I."/>
            <person name="Dimitrov K.M."/>
            <person name="Suarez D.L."/>
            <person name="Swayne D.E."/>
        </authorList>
    </citation>
    <scope>NUCLEOTIDE SEQUENCE [LARGE SCALE GENOMIC DNA]</scope>
    <source>
        <strain evidence="2 3">KR-140</strain>
    </source>
</reference>
<proteinExistence type="predicted"/>
<dbReference type="InterPro" id="IPR004360">
    <property type="entry name" value="Glyas_Fos-R_dOase_dom"/>
</dbReference>
<protein>
    <submittedName>
        <fullName evidence="2">Catechol 2,3-dioxygenase</fullName>
    </submittedName>
</protein>
<keyword evidence="3" id="KW-1185">Reference proteome</keyword>
<keyword evidence="2" id="KW-0223">Dioxygenase</keyword>
<accession>A0A1W1U9Y9</accession>
<sequence length="310" mass="33116">MTQSVQQPARVTPIDPKLTLGEVALTVRQMDRTVQFYTQVLGLTLLARDAARAVLGTADGHPLVTLRHAPGAPLPPVNATGLYHLAIAFPTRPDLARWLQHASALGLQLGQSDHLTHEAFYFDDPEGNGIEIYVDWPQEQWPFKDGKFTADAAVRKGIDIQDLLGTLAPEGAGWTGAPIGTRMGHVHLKMSDPRATRAFYEAVMGFDIGFDDMGAVFAGAGGYHHHVGNNTWHSQGGRKPLQGAQGLHHYTIELSSEAELAAVTGRLNAAGIAVREEAAGHVTHDPSGNRVLLRAAPSTAESALAALTSS</sequence>
<name>A0A1W1U9Y9_9DEIO</name>
<dbReference type="PANTHER" id="PTHR43279:SF1">
    <property type="entry name" value="CATECHOL-2,3-DIOXYGENASE"/>
    <property type="match status" value="1"/>
</dbReference>
<evidence type="ECO:0000259" key="1">
    <source>
        <dbReference type="PROSITE" id="PS51819"/>
    </source>
</evidence>
<dbReference type="InterPro" id="IPR037523">
    <property type="entry name" value="VOC_core"/>
</dbReference>
<keyword evidence="2" id="KW-0560">Oxidoreductase</keyword>
<dbReference type="STRING" id="695939.SAMN00790413_03995"/>
<dbReference type="PANTHER" id="PTHR43279">
    <property type="entry name" value="CATECHOL-2,3-DIOXYGENASE"/>
    <property type="match status" value="1"/>
</dbReference>
<dbReference type="InterPro" id="IPR029068">
    <property type="entry name" value="Glyas_Bleomycin-R_OHBP_Dase"/>
</dbReference>
<dbReference type="AlphaFoldDB" id="A0A1W1U9Y9"/>
<dbReference type="GO" id="GO:0051213">
    <property type="term" value="F:dioxygenase activity"/>
    <property type="evidence" value="ECO:0007669"/>
    <property type="project" value="UniProtKB-KW"/>
</dbReference>
<dbReference type="SUPFAM" id="SSF54593">
    <property type="entry name" value="Glyoxalase/Bleomycin resistance protein/Dihydroxybiphenyl dioxygenase"/>
    <property type="match status" value="2"/>
</dbReference>
<organism evidence="2 3">
    <name type="scientific">Deinococcus hopiensis KR-140</name>
    <dbReference type="NCBI Taxonomy" id="695939"/>
    <lineage>
        <taxon>Bacteria</taxon>
        <taxon>Thermotogati</taxon>
        <taxon>Deinococcota</taxon>
        <taxon>Deinococci</taxon>
        <taxon>Deinococcales</taxon>
        <taxon>Deinococcaceae</taxon>
        <taxon>Deinococcus</taxon>
    </lineage>
</organism>
<dbReference type="PROSITE" id="PS51819">
    <property type="entry name" value="VOC"/>
    <property type="match status" value="2"/>
</dbReference>
<evidence type="ECO:0000313" key="2">
    <source>
        <dbReference type="EMBL" id="SMB77906.1"/>
    </source>
</evidence>
<feature type="domain" description="VOC" evidence="1">
    <location>
        <begin position="19"/>
        <end position="135"/>
    </location>
</feature>